<dbReference type="PANTHER" id="PTHR31072">
    <property type="entry name" value="TRANSCRIPTION FACTOR TCP4-RELATED"/>
    <property type="match status" value="1"/>
</dbReference>
<proteinExistence type="predicted"/>
<sequence>MITSSKEKGSHAKQEADNFNASFLKAASSSRQWSSGFKNPRIVCISRFSGGKDRHSKVCTIRGLRDRRIRLSVPTAIQLYDLQDKLGLSQPSKVIDWLLDATKDDIDKLPPLQIPPEHLGQFNVQPKVVSPHAASGSQSSLAPPSFFNANQSLQSSKEEIHEITNNIVGNDQTTMLGKPKYCENLSSGLRASNMETLQGEIVGGKYKLDKRSNGQEINQEGLGGCSGTYFSGQNFFPLANSLTLPSMFNNAEPYNSYNHWDPSSLSLSQFGSQKEDLNSNNFGRSMLSSLTPSSASQLFFCPPAATPTLFPPYPPYPVHPNSESEPKQVNHLQLLNPNPHSILPNSLMPNFHSSSSMMKSLALNANHSFKQCHAIPRPLHKMKCENEAFAKGCYLKEL</sequence>
<evidence type="ECO:0000259" key="7">
    <source>
        <dbReference type="PROSITE" id="PS51369"/>
    </source>
</evidence>
<feature type="region of interest" description="Disordered" evidence="6">
    <location>
        <begin position="129"/>
        <end position="148"/>
    </location>
</feature>
<dbReference type="GO" id="GO:0043565">
    <property type="term" value="F:sequence-specific DNA binding"/>
    <property type="evidence" value="ECO:0007669"/>
    <property type="project" value="TreeGrafter"/>
</dbReference>
<evidence type="ECO:0000256" key="5">
    <source>
        <dbReference type="ARBA" id="ARBA00023242"/>
    </source>
</evidence>
<evidence type="ECO:0000256" key="1">
    <source>
        <dbReference type="ARBA" id="ARBA00004123"/>
    </source>
</evidence>
<keyword evidence="9" id="KW-1185">Reference proteome</keyword>
<comment type="subcellular location">
    <subcellularLocation>
        <location evidence="1">Nucleus</location>
    </subcellularLocation>
</comment>
<evidence type="ECO:0000313" key="8">
    <source>
        <dbReference type="EMBL" id="KAK6921008.1"/>
    </source>
</evidence>
<evidence type="ECO:0000256" key="3">
    <source>
        <dbReference type="ARBA" id="ARBA00023125"/>
    </source>
</evidence>
<keyword evidence="5" id="KW-0539">Nucleus</keyword>
<dbReference type="AlphaFoldDB" id="A0AAN8UPX3"/>
<dbReference type="InterPro" id="IPR005333">
    <property type="entry name" value="Transcription_factor_TCP"/>
</dbReference>
<dbReference type="EMBL" id="JBAMMX010000020">
    <property type="protein sequence ID" value="KAK6921008.1"/>
    <property type="molecule type" value="Genomic_DNA"/>
</dbReference>
<comment type="caution">
    <text evidence="8">The sequence shown here is derived from an EMBL/GenBank/DDBJ whole genome shotgun (WGS) entry which is preliminary data.</text>
</comment>
<dbReference type="GO" id="GO:0005634">
    <property type="term" value="C:nucleus"/>
    <property type="evidence" value="ECO:0007669"/>
    <property type="project" value="UniProtKB-SubCell"/>
</dbReference>
<protein>
    <submittedName>
        <fullName evidence="8">Transcription factor TCP subgroup</fullName>
    </submittedName>
</protein>
<dbReference type="Pfam" id="PF03634">
    <property type="entry name" value="TCP"/>
    <property type="match status" value="1"/>
</dbReference>
<gene>
    <name evidence="8" type="ORF">RJ641_014686</name>
</gene>
<feature type="compositionally biased region" description="Polar residues" evidence="6">
    <location>
        <begin position="135"/>
        <end position="148"/>
    </location>
</feature>
<name>A0AAN8UPX3_9MAGN</name>
<reference evidence="8 9" key="1">
    <citation type="submission" date="2023-12" db="EMBL/GenBank/DDBJ databases">
        <title>A high-quality genome assembly for Dillenia turbinata (Dilleniales).</title>
        <authorList>
            <person name="Chanderbali A."/>
        </authorList>
    </citation>
    <scope>NUCLEOTIDE SEQUENCE [LARGE SCALE GENOMIC DNA]</scope>
    <source>
        <strain evidence="8">LSX21</strain>
        <tissue evidence="8">Leaf</tissue>
    </source>
</reference>
<evidence type="ECO:0000256" key="4">
    <source>
        <dbReference type="ARBA" id="ARBA00023163"/>
    </source>
</evidence>
<keyword evidence="2" id="KW-0805">Transcription regulation</keyword>
<dbReference type="GO" id="GO:0003700">
    <property type="term" value="F:DNA-binding transcription factor activity"/>
    <property type="evidence" value="ECO:0007669"/>
    <property type="project" value="InterPro"/>
</dbReference>
<dbReference type="InterPro" id="IPR017887">
    <property type="entry name" value="TF_TCP_subgr"/>
</dbReference>
<dbReference type="Proteomes" id="UP001370490">
    <property type="component" value="Unassembled WGS sequence"/>
</dbReference>
<keyword evidence="4" id="KW-0804">Transcription</keyword>
<feature type="domain" description="TCP" evidence="7">
    <location>
        <begin position="51"/>
        <end position="109"/>
    </location>
</feature>
<evidence type="ECO:0000256" key="2">
    <source>
        <dbReference type="ARBA" id="ARBA00023015"/>
    </source>
</evidence>
<evidence type="ECO:0000313" key="9">
    <source>
        <dbReference type="Proteomes" id="UP001370490"/>
    </source>
</evidence>
<evidence type="ECO:0000256" key="6">
    <source>
        <dbReference type="SAM" id="MobiDB-lite"/>
    </source>
</evidence>
<accession>A0AAN8UPX3</accession>
<organism evidence="8 9">
    <name type="scientific">Dillenia turbinata</name>
    <dbReference type="NCBI Taxonomy" id="194707"/>
    <lineage>
        <taxon>Eukaryota</taxon>
        <taxon>Viridiplantae</taxon>
        <taxon>Streptophyta</taxon>
        <taxon>Embryophyta</taxon>
        <taxon>Tracheophyta</taxon>
        <taxon>Spermatophyta</taxon>
        <taxon>Magnoliopsida</taxon>
        <taxon>eudicotyledons</taxon>
        <taxon>Gunneridae</taxon>
        <taxon>Pentapetalae</taxon>
        <taxon>Dilleniales</taxon>
        <taxon>Dilleniaceae</taxon>
        <taxon>Dillenia</taxon>
    </lineage>
</organism>
<keyword evidence="3" id="KW-0238">DNA-binding</keyword>
<dbReference type="PANTHER" id="PTHR31072:SF268">
    <property type="entry name" value="TCP DOMAIN-CONTAINING PROTEIN"/>
    <property type="match status" value="1"/>
</dbReference>
<dbReference type="PROSITE" id="PS51369">
    <property type="entry name" value="TCP"/>
    <property type="match status" value="1"/>
</dbReference>